<dbReference type="Gene3D" id="1.25.40.10">
    <property type="entry name" value="Tetratricopeptide repeat domain"/>
    <property type="match status" value="1"/>
</dbReference>
<proteinExistence type="inferred from homology"/>
<protein>
    <recommendedName>
        <fullName evidence="8">Ancillary SecYEG translocon subunit</fullName>
    </recommendedName>
</protein>
<evidence type="ECO:0000256" key="3">
    <source>
        <dbReference type="ARBA" id="ARBA00022692"/>
    </source>
</evidence>
<accession>A0A3P4B501</accession>
<evidence type="ECO:0000256" key="1">
    <source>
        <dbReference type="ARBA" id="ARBA00004401"/>
    </source>
</evidence>
<dbReference type="AlphaFoldDB" id="A0A3P4B501"/>
<dbReference type="RefSeq" id="WP_124079762.1">
    <property type="nucleotide sequence ID" value="NZ_UWPJ01000018.1"/>
</dbReference>
<dbReference type="PANTHER" id="PTHR38035:SF1">
    <property type="entry name" value="ANCILLARY SECYEG TRANSLOCON SUBUNIT"/>
    <property type="match status" value="1"/>
</dbReference>
<dbReference type="InterPro" id="IPR018704">
    <property type="entry name" value="SecYEG/CpoB_TPR"/>
</dbReference>
<evidence type="ECO:0000313" key="11">
    <source>
        <dbReference type="EMBL" id="VCU70245.1"/>
    </source>
</evidence>
<dbReference type="SUPFAM" id="SSF48452">
    <property type="entry name" value="TPR-like"/>
    <property type="match status" value="1"/>
</dbReference>
<dbReference type="Pfam" id="PF09976">
    <property type="entry name" value="TPR_21"/>
    <property type="match status" value="1"/>
</dbReference>
<evidence type="ECO:0000256" key="4">
    <source>
        <dbReference type="ARBA" id="ARBA00022989"/>
    </source>
</evidence>
<evidence type="ECO:0000313" key="12">
    <source>
        <dbReference type="Proteomes" id="UP000277294"/>
    </source>
</evidence>
<dbReference type="OrthoDB" id="8521102at2"/>
<keyword evidence="12" id="KW-1185">Reference proteome</keyword>
<dbReference type="GO" id="GO:0044877">
    <property type="term" value="F:protein-containing complex binding"/>
    <property type="evidence" value="ECO:0007669"/>
    <property type="project" value="InterPro"/>
</dbReference>
<evidence type="ECO:0000256" key="5">
    <source>
        <dbReference type="ARBA" id="ARBA00023136"/>
    </source>
</evidence>
<keyword evidence="3 9" id="KW-0812">Transmembrane</keyword>
<evidence type="ECO:0000256" key="8">
    <source>
        <dbReference type="ARBA" id="ARBA00024235"/>
    </source>
</evidence>
<dbReference type="Proteomes" id="UP000277294">
    <property type="component" value="Unassembled WGS sequence"/>
</dbReference>
<feature type="domain" description="Ancillary SecYEG translocon subunit/Cell division coordinator CpoB TPR" evidence="10">
    <location>
        <begin position="15"/>
        <end position="208"/>
    </location>
</feature>
<evidence type="ECO:0000259" key="10">
    <source>
        <dbReference type="Pfam" id="PF09976"/>
    </source>
</evidence>
<keyword evidence="2" id="KW-1003">Cell membrane</keyword>
<reference evidence="11 12" key="1">
    <citation type="submission" date="2018-10" db="EMBL/GenBank/DDBJ databases">
        <authorList>
            <person name="Criscuolo A."/>
        </authorList>
    </citation>
    <scope>NUCLEOTIDE SEQUENCE [LARGE SCALE GENOMIC DNA]</scope>
    <source>
        <strain evidence="11">DnA1</strain>
    </source>
</reference>
<comment type="subcellular location">
    <subcellularLocation>
        <location evidence="1">Cell membrane</location>
        <topology evidence="1">Single-pass type II membrane protein</topology>
    </subcellularLocation>
</comment>
<evidence type="ECO:0000256" key="6">
    <source>
        <dbReference type="ARBA" id="ARBA00023186"/>
    </source>
</evidence>
<dbReference type="GO" id="GO:0005886">
    <property type="term" value="C:plasma membrane"/>
    <property type="evidence" value="ECO:0007669"/>
    <property type="project" value="UniProtKB-SubCell"/>
</dbReference>
<dbReference type="EMBL" id="UWPJ01000018">
    <property type="protein sequence ID" value="VCU70245.1"/>
    <property type="molecule type" value="Genomic_DNA"/>
</dbReference>
<keyword evidence="5 9" id="KW-0472">Membrane</keyword>
<gene>
    <name evidence="11" type="ORF">PIGHUM_02312</name>
</gene>
<dbReference type="PIRSF" id="PIRSF006170">
    <property type="entry name" value="YfgM"/>
    <property type="match status" value="1"/>
</dbReference>
<dbReference type="InterPro" id="IPR026039">
    <property type="entry name" value="YfgM"/>
</dbReference>
<keyword evidence="6" id="KW-0143">Chaperone</keyword>
<dbReference type="PANTHER" id="PTHR38035">
    <property type="entry name" value="UPF0070 PROTEIN YFGM"/>
    <property type="match status" value="1"/>
</dbReference>
<evidence type="ECO:0000256" key="7">
    <source>
        <dbReference type="ARBA" id="ARBA00024197"/>
    </source>
</evidence>
<feature type="transmembrane region" description="Helical" evidence="9">
    <location>
        <begin position="21"/>
        <end position="39"/>
    </location>
</feature>
<name>A0A3P4B501_9BURK</name>
<evidence type="ECO:0000256" key="2">
    <source>
        <dbReference type="ARBA" id="ARBA00022475"/>
    </source>
</evidence>
<keyword evidence="4 9" id="KW-1133">Transmembrane helix</keyword>
<dbReference type="InterPro" id="IPR011990">
    <property type="entry name" value="TPR-like_helical_dom_sf"/>
</dbReference>
<organism evidence="11 12">
    <name type="scientific">Pigmentiphaga humi</name>
    <dbReference type="NCBI Taxonomy" id="2478468"/>
    <lineage>
        <taxon>Bacteria</taxon>
        <taxon>Pseudomonadati</taxon>
        <taxon>Pseudomonadota</taxon>
        <taxon>Betaproteobacteria</taxon>
        <taxon>Burkholderiales</taxon>
        <taxon>Alcaligenaceae</taxon>
        <taxon>Pigmentiphaga</taxon>
    </lineage>
</organism>
<sequence length="210" mass="22595">MAYDIEEQEQLDALKAWWAKYGNFILAVITIILLAAAAWNGWQWYQRNQAAHAMAQFEALEKAAESKDMAVVKEAAGSILEKFSGTGYAPRAALLAAHAYQESGDAKSARAQLQWVIDRGGDEALAAVARLRLAGLLLDDKSYDEALNALGGQPPAAFAALYADRRGDVLAGQGKRDEARKAYQDALATLDPATDLRSSIQLKLDALGGA</sequence>
<comment type="similarity">
    <text evidence="7">Belongs to the YfgM family.</text>
</comment>
<evidence type="ECO:0000256" key="9">
    <source>
        <dbReference type="SAM" id="Phobius"/>
    </source>
</evidence>